<dbReference type="EMBL" id="SHMQ01000025">
    <property type="protein sequence ID" value="RZV38044.1"/>
    <property type="molecule type" value="Genomic_DNA"/>
</dbReference>
<reference evidence="3 4" key="1">
    <citation type="submission" date="2019-01" db="EMBL/GenBank/DDBJ databases">
        <title>Insights into ecological role of a new deltaproteobacterial order Candidatus Sinidesulfobacterales (Sva0485) by metagenomics and metatranscriptomics.</title>
        <authorList>
            <person name="Tan S."/>
            <person name="Liu J."/>
            <person name="Fang Y."/>
            <person name="Hedlund B."/>
            <person name="Lian Z.-H."/>
            <person name="Huang L.-Y."/>
            <person name="Li J.-T."/>
            <person name="Huang L.-N."/>
            <person name="Li W.-J."/>
            <person name="Jiang H.-C."/>
            <person name="Dong H.-L."/>
            <person name="Shu W.-S."/>
        </authorList>
    </citation>
    <scope>NUCLEOTIDE SEQUENCE [LARGE SCALE GENOMIC DNA]</scope>
    <source>
        <strain evidence="3">AP4</strain>
    </source>
</reference>
<feature type="region of interest" description="Disordered" evidence="1">
    <location>
        <begin position="1"/>
        <end position="171"/>
    </location>
</feature>
<gene>
    <name evidence="3" type="ORF">EVJ48_07960</name>
</gene>
<dbReference type="Gene3D" id="3.30.750.140">
    <property type="match status" value="1"/>
</dbReference>
<evidence type="ECO:0000256" key="1">
    <source>
        <dbReference type="SAM" id="MobiDB-lite"/>
    </source>
</evidence>
<feature type="compositionally biased region" description="Polar residues" evidence="1">
    <location>
        <begin position="129"/>
        <end position="158"/>
    </location>
</feature>
<feature type="compositionally biased region" description="Low complexity" evidence="1">
    <location>
        <begin position="36"/>
        <end position="47"/>
    </location>
</feature>
<dbReference type="Pfam" id="PF02120">
    <property type="entry name" value="Flg_hook"/>
    <property type="match status" value="1"/>
</dbReference>
<feature type="compositionally biased region" description="Polar residues" evidence="1">
    <location>
        <begin position="55"/>
        <end position="71"/>
    </location>
</feature>
<keyword evidence="3" id="KW-0282">Flagellum</keyword>
<dbReference type="AlphaFoldDB" id="A0A520XA50"/>
<dbReference type="CDD" id="cd17470">
    <property type="entry name" value="T3SS_Flik_C"/>
    <property type="match status" value="1"/>
</dbReference>
<feature type="domain" description="Flagellar hook-length control protein-like C-terminal" evidence="2">
    <location>
        <begin position="458"/>
        <end position="552"/>
    </location>
</feature>
<sequence length="607" mass="60036">SSGFGGQGSFGEMLGNSISGLSNAASSVSDGGQNQGGAFQSAGGASNVYGGGQAGNTAETSTPVSSTGQQLNNGANAVGNNNGAQTENNISGSSPNNGNGYQAGQPVNNNNTGGGHSNADIGKSAAKISASNGDSSQVSSKNGNTEHTSNDSSKSYKTASEKGGNTVLNGNANIRDERNVYFIGNTNINFAGQLPSAKKIDVKSGGTGGNGNASEGANSKSKHDVNVSLLNANGTQVSDGGSNAGNIGSNYSGINALADNVKNINGKDYQASVRNNSAAVSADGSSSKSSDVAANKITYNQIITDKTAANKANPNSNTADANKINIFNANAANNGVKADVNMSVINAQNAKTLNEDIKNNALNSESIKNSSSAGLSLSGSAVSSGINSAGSLKAGDSGSLSSNFFGVAGSAVSAGSGSDPLSASGGNSAGFSLTGNGVSGLEDDTAGETTGSLAINSVMFMLRRNVQSAVITLNPASLGTVKINISLNPSNSLNAFNQAISSGGSITVNMLAQNEAAKNALQASSDSLQSALKNQGFSTINLNISTGSGYNNGNGGGANESFNNAFTSGNAGYNSGFSNGGAETQTVSAGTNDSRYGNPNALVDYFV</sequence>
<feature type="compositionally biased region" description="Low complexity" evidence="1">
    <location>
        <begin position="72"/>
        <end position="100"/>
    </location>
</feature>
<feature type="region of interest" description="Disordered" evidence="1">
    <location>
        <begin position="201"/>
        <end position="221"/>
    </location>
</feature>
<organism evidence="3 4">
    <name type="scientific">Candidatus Acidulodesulfobacterium acidiphilum</name>
    <dbReference type="NCBI Taxonomy" id="2597224"/>
    <lineage>
        <taxon>Bacteria</taxon>
        <taxon>Deltaproteobacteria</taxon>
        <taxon>Candidatus Acidulodesulfobacterales</taxon>
        <taxon>Candidatus Acidulodesulfobacterium</taxon>
    </lineage>
</organism>
<keyword evidence="3" id="KW-0966">Cell projection</keyword>
<evidence type="ECO:0000313" key="3">
    <source>
        <dbReference type="EMBL" id="RZV38044.1"/>
    </source>
</evidence>
<proteinExistence type="predicted"/>
<comment type="caution">
    <text evidence="3">The sequence shown here is derived from an EMBL/GenBank/DDBJ whole genome shotgun (WGS) entry which is preliminary data.</text>
</comment>
<feature type="non-terminal residue" evidence="3">
    <location>
        <position position="1"/>
    </location>
</feature>
<dbReference type="InterPro" id="IPR021136">
    <property type="entry name" value="Flagellar_hook_control-like_C"/>
</dbReference>
<feature type="compositionally biased region" description="Polar residues" evidence="1">
    <location>
        <begin position="16"/>
        <end position="30"/>
    </location>
</feature>
<evidence type="ECO:0000313" key="4">
    <source>
        <dbReference type="Proteomes" id="UP000322454"/>
    </source>
</evidence>
<name>A0A520XA50_9DELT</name>
<dbReference type="Proteomes" id="UP000322454">
    <property type="component" value="Unassembled WGS sequence"/>
</dbReference>
<keyword evidence="3" id="KW-0969">Cilium</keyword>
<dbReference type="InterPro" id="IPR038610">
    <property type="entry name" value="FliK-like_C_sf"/>
</dbReference>
<protein>
    <submittedName>
        <fullName evidence="3">Flagellar hook-length control protein FliK</fullName>
    </submittedName>
</protein>
<evidence type="ECO:0000259" key="2">
    <source>
        <dbReference type="Pfam" id="PF02120"/>
    </source>
</evidence>
<accession>A0A520XA50</accession>